<comment type="caution">
    <text evidence="1">The sequence shown here is derived from an EMBL/GenBank/DDBJ whole genome shotgun (WGS) entry which is preliminary data.</text>
</comment>
<keyword evidence="2" id="KW-1185">Reference proteome</keyword>
<proteinExistence type="predicted"/>
<protein>
    <recommendedName>
        <fullName evidence="3">Phosphoadenosine phosphosulphate reductase domain-containing protein</fullName>
    </recommendedName>
</protein>
<dbReference type="EMBL" id="JAQAGZ010000009">
    <property type="protein sequence ID" value="MCZ8513858.1"/>
    <property type="molecule type" value="Genomic_DNA"/>
</dbReference>
<accession>A0ABT4QAD6</accession>
<evidence type="ECO:0008006" key="3">
    <source>
        <dbReference type="Google" id="ProtNLM"/>
    </source>
</evidence>
<dbReference type="InterPro" id="IPR014729">
    <property type="entry name" value="Rossmann-like_a/b/a_fold"/>
</dbReference>
<gene>
    <name evidence="1" type="ORF">O9H85_15720</name>
</gene>
<dbReference type="RefSeq" id="WP_269882381.1">
    <property type="nucleotide sequence ID" value="NZ_JAQAGZ010000009.1"/>
</dbReference>
<reference evidence="1 2" key="1">
    <citation type="submission" date="2022-12" db="EMBL/GenBank/DDBJ databases">
        <title>Draft genome sequence of Paenibacillus sp. dW9.</title>
        <authorList>
            <person name="Choi E.-W."/>
            <person name="Kim D.-U."/>
        </authorList>
    </citation>
    <scope>NUCLEOTIDE SEQUENCE [LARGE SCALE GENOMIC DNA]</scope>
    <source>
        <strain evidence="2">dW9</strain>
    </source>
</reference>
<evidence type="ECO:0000313" key="1">
    <source>
        <dbReference type="EMBL" id="MCZ8513858.1"/>
    </source>
</evidence>
<organism evidence="1 2">
    <name type="scientific">Paenibacillus gyeongsangnamensis</name>
    <dbReference type="NCBI Taxonomy" id="3388067"/>
    <lineage>
        <taxon>Bacteria</taxon>
        <taxon>Bacillati</taxon>
        <taxon>Bacillota</taxon>
        <taxon>Bacilli</taxon>
        <taxon>Bacillales</taxon>
        <taxon>Paenibacillaceae</taxon>
        <taxon>Paenibacillus</taxon>
    </lineage>
</organism>
<dbReference type="SUPFAM" id="SSF52402">
    <property type="entry name" value="Adenine nucleotide alpha hydrolases-like"/>
    <property type="match status" value="1"/>
</dbReference>
<name>A0ABT4QAD6_9BACL</name>
<dbReference type="Gene3D" id="3.40.50.620">
    <property type="entry name" value="HUPs"/>
    <property type="match status" value="1"/>
</dbReference>
<evidence type="ECO:0000313" key="2">
    <source>
        <dbReference type="Proteomes" id="UP001527882"/>
    </source>
</evidence>
<sequence>MVIHHWMGIDDLPDGRLLGEDSGIQWNRILDEEGLTGELFGYLQKQDFGVFLPIRTFLDAYLFEMAGRHVPERLVSPKHKLKVWFVREDMALLVEFFFHQPFAPYVVGATMSWPLRLEDVMEYETLSLFSDEDVRVERPAAATSFGGEEFAIDEAVPEDLERETDAAIERCFAEHDTVVANFSGGKDSSVIMQKCIRYKLAHRECKTKLIILSADTGSVDQPLMKEHIRKVQKAVAALPIDIPFIISEPDVEDSYLTCVLGRGYKPCDFTYKFTIP</sequence>
<dbReference type="Proteomes" id="UP001527882">
    <property type="component" value="Unassembled WGS sequence"/>
</dbReference>